<dbReference type="EMBL" id="JAATHJ010000001">
    <property type="protein sequence ID" value="NJP36138.1"/>
    <property type="molecule type" value="Genomic_DNA"/>
</dbReference>
<feature type="transmembrane region" description="Helical" evidence="2">
    <location>
        <begin position="364"/>
        <end position="383"/>
    </location>
</feature>
<evidence type="ECO:0000256" key="1">
    <source>
        <dbReference type="SAM" id="MobiDB-lite"/>
    </source>
</evidence>
<feature type="transmembrane region" description="Helical" evidence="2">
    <location>
        <begin position="166"/>
        <end position="186"/>
    </location>
</feature>
<feature type="region of interest" description="Disordered" evidence="1">
    <location>
        <begin position="400"/>
        <end position="467"/>
    </location>
</feature>
<dbReference type="PANTHER" id="PTHR30221:SF1">
    <property type="entry name" value="SMALL-CONDUCTANCE MECHANOSENSITIVE CHANNEL"/>
    <property type="match status" value="1"/>
</dbReference>
<evidence type="ECO:0000313" key="4">
    <source>
        <dbReference type="Proteomes" id="UP000752012"/>
    </source>
</evidence>
<dbReference type="Gene3D" id="1.10.287.1260">
    <property type="match status" value="2"/>
</dbReference>
<keyword evidence="2" id="KW-0812">Transmembrane</keyword>
<comment type="caution">
    <text evidence="3">The sequence shown here is derived from an EMBL/GenBank/DDBJ whole genome shotgun (WGS) entry which is preliminary data.</text>
</comment>
<dbReference type="NCBIfam" id="NF033912">
    <property type="entry name" value="msc"/>
    <property type="match status" value="1"/>
</dbReference>
<gene>
    <name evidence="3" type="ORF">HCN83_00865</name>
</gene>
<proteinExistence type="predicted"/>
<protein>
    <submittedName>
        <fullName evidence="3">Mechanosensitive ion channel</fullName>
    </submittedName>
</protein>
<dbReference type="RefSeq" id="WP_168004414.1">
    <property type="nucleotide sequence ID" value="NZ_JAATHJ010000001.1"/>
</dbReference>
<reference evidence="3 4" key="1">
    <citation type="submission" date="2020-03" db="EMBL/GenBank/DDBJ databases">
        <title>Assessment of the enzymatic potential of alkaline-tolerant lipase obtained from Bacillus luteus H11 (technogenic soil) for the bioremediation of saline soils contaminated with petroleum substances.</title>
        <authorList>
            <person name="Kalwasinska A."/>
        </authorList>
    </citation>
    <scope>NUCLEOTIDE SEQUENCE [LARGE SCALE GENOMIC DNA]</scope>
    <source>
        <strain evidence="3 4">H11</strain>
    </source>
</reference>
<dbReference type="Pfam" id="PF05552">
    <property type="entry name" value="MS_channel_1st_1"/>
    <property type="match status" value="4"/>
</dbReference>
<feature type="transmembrane region" description="Helical" evidence="2">
    <location>
        <begin position="78"/>
        <end position="95"/>
    </location>
</feature>
<keyword evidence="2" id="KW-0472">Membrane</keyword>
<accession>A0A969PQJ3</accession>
<feature type="transmembrane region" description="Helical" evidence="2">
    <location>
        <begin position="15"/>
        <end position="39"/>
    </location>
</feature>
<feature type="transmembrane region" description="Helical" evidence="2">
    <location>
        <begin position="334"/>
        <end position="352"/>
    </location>
</feature>
<dbReference type="GO" id="GO:0008381">
    <property type="term" value="F:mechanosensitive monoatomic ion channel activity"/>
    <property type="evidence" value="ECO:0007669"/>
    <property type="project" value="InterPro"/>
</dbReference>
<feature type="transmembrane region" description="Helical" evidence="2">
    <location>
        <begin position="115"/>
        <end position="135"/>
    </location>
</feature>
<evidence type="ECO:0000313" key="3">
    <source>
        <dbReference type="EMBL" id="NJP36138.1"/>
    </source>
</evidence>
<keyword evidence="2" id="KW-1133">Transmembrane helix</keyword>
<dbReference type="InterPro" id="IPR008910">
    <property type="entry name" value="MSC_TM_helix"/>
</dbReference>
<feature type="transmembrane region" description="Helical" evidence="2">
    <location>
        <begin position="265"/>
        <end position="286"/>
    </location>
</feature>
<feature type="transmembrane region" description="Helical" evidence="2">
    <location>
        <begin position="206"/>
        <end position="227"/>
    </location>
</feature>
<dbReference type="AlphaFoldDB" id="A0A969PQJ3"/>
<dbReference type="Proteomes" id="UP000752012">
    <property type="component" value="Unassembled WGS sequence"/>
</dbReference>
<organism evidence="3 4">
    <name type="scientific">Alkalicoccus luteus</name>
    <dbReference type="NCBI Taxonomy" id="1237094"/>
    <lineage>
        <taxon>Bacteria</taxon>
        <taxon>Bacillati</taxon>
        <taxon>Bacillota</taxon>
        <taxon>Bacilli</taxon>
        <taxon>Bacillales</taxon>
        <taxon>Bacillaceae</taxon>
        <taxon>Alkalicoccus</taxon>
    </lineage>
</organism>
<dbReference type="PANTHER" id="PTHR30221">
    <property type="entry name" value="SMALL-CONDUCTANCE MECHANOSENSITIVE CHANNEL"/>
    <property type="match status" value="1"/>
</dbReference>
<name>A0A969PQJ3_9BACI</name>
<dbReference type="InterPro" id="IPR045275">
    <property type="entry name" value="MscS_archaea/bacteria_type"/>
</dbReference>
<keyword evidence="4" id="KW-1185">Reference proteome</keyword>
<sequence length="467" mass="50412">MNDVTNEFQALLSDLIGSLANIVVALLLLLLAWVIALAAKNIISKGLKKLGAHKGLAKTPLVKSEEQGANILEATSKLVYFLVFILFLPAILDALNMESVAGPIANMTETFLAFLPNIFAAAIILFVGIFIARLVKDLVYRSLESLKVDHWFNKWTRFEGSSSMKLSAILANIVFIFLLIPIITVALETLNIQMISEPITNVFNSILAMIPNVFVAIILVLVGYFIARFVGDLLINLLQRTGVDNVYSFFEMDGPKSNSFRVSTILGQIVKVVIIIFFTVEALNVLQLEVLNNIGGAVLAYLPLLVSALLILLLGLFAGHYLGALVKKYSGSGFYASLVKYTIIVFAAFMTFDQLQFATTIVNLAFLLILGAVSVAFAIAFGVGGRDYAKTKLAELDRKMKKENDKPADPSAGPKTPGGQSGPSGASGTAGGSDRTPPVNPPRPPEEDAAPKPVDPDDPDHPDHPRP</sequence>
<feature type="transmembrane region" description="Helical" evidence="2">
    <location>
        <begin position="298"/>
        <end position="322"/>
    </location>
</feature>
<evidence type="ECO:0000256" key="2">
    <source>
        <dbReference type="SAM" id="Phobius"/>
    </source>
</evidence>